<organism evidence="1">
    <name type="scientific">viral metagenome</name>
    <dbReference type="NCBI Taxonomy" id="1070528"/>
    <lineage>
        <taxon>unclassified sequences</taxon>
        <taxon>metagenomes</taxon>
        <taxon>organismal metagenomes</taxon>
    </lineage>
</organism>
<accession>A0A6M3M374</accession>
<dbReference type="EMBL" id="MT143772">
    <property type="protein sequence ID" value="QJB02281.1"/>
    <property type="molecule type" value="Genomic_DNA"/>
</dbReference>
<dbReference type="AlphaFoldDB" id="A0A6M3M374"/>
<evidence type="ECO:0000313" key="1">
    <source>
        <dbReference type="EMBL" id="QJB02281.1"/>
    </source>
</evidence>
<sequence>MIKNNFFLEGFCEVCTKYEQLNRRHICKKCNETKDDITNVLDDMHDMLVVLS</sequence>
<reference evidence="1" key="1">
    <citation type="submission" date="2020-03" db="EMBL/GenBank/DDBJ databases">
        <title>The deep terrestrial virosphere.</title>
        <authorList>
            <person name="Holmfeldt K."/>
            <person name="Nilsson E."/>
            <person name="Simone D."/>
            <person name="Lopez-Fernandez M."/>
            <person name="Wu X."/>
            <person name="de Brujin I."/>
            <person name="Lundin D."/>
            <person name="Andersson A."/>
            <person name="Bertilsson S."/>
            <person name="Dopson M."/>
        </authorList>
    </citation>
    <scope>NUCLEOTIDE SEQUENCE</scope>
    <source>
        <strain evidence="1">MM171B01379</strain>
    </source>
</reference>
<gene>
    <name evidence="1" type="ORF">MM171B01379_0001</name>
</gene>
<name>A0A6M3M374_9ZZZZ</name>
<protein>
    <submittedName>
        <fullName evidence="1">Uncharacterized protein</fullName>
    </submittedName>
</protein>
<proteinExistence type="predicted"/>